<evidence type="ECO:0000256" key="1">
    <source>
        <dbReference type="SAM" id="MobiDB-lite"/>
    </source>
</evidence>
<feature type="compositionally biased region" description="Polar residues" evidence="1">
    <location>
        <begin position="419"/>
        <end position="428"/>
    </location>
</feature>
<accession>A0A4E0RAM3</accession>
<feature type="compositionally biased region" description="Basic and acidic residues" evidence="1">
    <location>
        <begin position="551"/>
        <end position="568"/>
    </location>
</feature>
<reference evidence="2" key="1">
    <citation type="submission" date="2019-03" db="EMBL/GenBank/DDBJ databases">
        <title>Improved annotation for the trematode Fasciola hepatica.</title>
        <authorList>
            <person name="Choi Y.-J."/>
            <person name="Martin J."/>
            <person name="Mitreva M."/>
        </authorList>
    </citation>
    <scope>NUCLEOTIDE SEQUENCE [LARGE SCALE GENOMIC DNA]</scope>
</reference>
<gene>
    <name evidence="2" type="ORF">D915_010169</name>
</gene>
<comment type="caution">
    <text evidence="2">The sequence shown here is derived from an EMBL/GenBank/DDBJ whole genome shotgun (WGS) entry which is preliminary data.</text>
</comment>
<proteinExistence type="predicted"/>
<dbReference type="Proteomes" id="UP000230066">
    <property type="component" value="Unassembled WGS sequence"/>
</dbReference>
<protein>
    <submittedName>
        <fullName evidence="2">Uncharacterized protein</fullName>
    </submittedName>
</protein>
<name>A0A4E0RAM3_FASHE</name>
<organism evidence="2 3">
    <name type="scientific">Fasciola hepatica</name>
    <name type="common">Liver fluke</name>
    <dbReference type="NCBI Taxonomy" id="6192"/>
    <lineage>
        <taxon>Eukaryota</taxon>
        <taxon>Metazoa</taxon>
        <taxon>Spiralia</taxon>
        <taxon>Lophotrochozoa</taxon>
        <taxon>Platyhelminthes</taxon>
        <taxon>Trematoda</taxon>
        <taxon>Digenea</taxon>
        <taxon>Plagiorchiida</taxon>
        <taxon>Echinostomata</taxon>
        <taxon>Echinostomatoidea</taxon>
        <taxon>Fasciolidae</taxon>
        <taxon>Fasciola</taxon>
    </lineage>
</organism>
<evidence type="ECO:0000313" key="2">
    <source>
        <dbReference type="EMBL" id="THD19068.1"/>
    </source>
</evidence>
<sequence length="789" mass="88640">MIVHKSPGSSSSSELSKVILPTCIPYGHSSTKWLLNTFRNSANKRLLAMVKERPHMFRHTFQIFDRPSEVMADPTDTKPLFNNMAVLYLKPLSLAIYMRCRSAVEILLESTLCNPMECSYASDVHVQVQGHSGGDLLELLPACIAVRRQFLEVLPILFQSTAVSRCAPCSPRTSFALNYCMDLLVRYSHFQPDAPFGTSESLSTFTMTFNKVQESWAKLTGWIKDCYICVTLLFQLYAVLLIKAKSNAIGHAGNLLFRVLIEINCFDVVNTMAVDDFAKTLDFILKQDVVGRKLQQDRKTLSPQRSRATGERGDCRGAFFSFLRSQDSLILVLDKLKARFKLAQLRRMHILCLARSNRLGFDGNHVPRRYAVTRYDPITSGRSMAYTLRHQCMGDLHRYGKFEKQSSASLVTESDPRGGSSNTTNPRNNALKYMNKSELSDCHVHLGVPSINPTVRDRSVIPNITTQNGNETEDAKCEDLDDRSPDSENDKSGPPSRIFPPMMHINGESECHSGMRPCHMTSEFDPNGSNIPCRPNSFTKPYSEIIRSVNEEAPHRFEESRRGDEKPRSYSTVRKIRGTEEIFNVSVFPKLRNENLSLRDVDQLIDCITTSALANEQDLESQLIEDFFRDYIDRCPTDFAGTSRAESPLETQTCSDGHITASSVPLGQWPSPIMGNCVSPQRSADCITSMRTCGRPHSIDPKEGLPDSFKGSECLCTRSVNTNSQMPQDLETDGLNATSYRNFLWSCARPICHVNHAIETFKQKAATKRVTAHADTKTISPEELPKPYA</sequence>
<keyword evidence="3" id="KW-1185">Reference proteome</keyword>
<dbReference type="EMBL" id="JXXN02007510">
    <property type="protein sequence ID" value="THD19068.1"/>
    <property type="molecule type" value="Genomic_DNA"/>
</dbReference>
<feature type="region of interest" description="Disordered" evidence="1">
    <location>
        <begin position="407"/>
        <end position="429"/>
    </location>
</feature>
<evidence type="ECO:0000313" key="3">
    <source>
        <dbReference type="Proteomes" id="UP000230066"/>
    </source>
</evidence>
<feature type="compositionally biased region" description="Basic and acidic residues" evidence="1">
    <location>
        <begin position="473"/>
        <end position="491"/>
    </location>
</feature>
<dbReference type="AlphaFoldDB" id="A0A4E0RAM3"/>
<feature type="region of interest" description="Disordered" evidence="1">
    <location>
        <begin position="451"/>
        <end position="510"/>
    </location>
</feature>
<feature type="region of interest" description="Disordered" evidence="1">
    <location>
        <begin position="551"/>
        <end position="572"/>
    </location>
</feature>